<feature type="region of interest" description="Disordered" evidence="1">
    <location>
        <begin position="561"/>
        <end position="589"/>
    </location>
</feature>
<dbReference type="EMBL" id="JAKLWS010000023">
    <property type="protein sequence ID" value="MCG2589939.1"/>
    <property type="molecule type" value="Genomic_DNA"/>
</dbReference>
<accession>A0ABS9KGF0</accession>
<evidence type="ECO:0000313" key="2">
    <source>
        <dbReference type="EMBL" id="MCG2589939.1"/>
    </source>
</evidence>
<reference evidence="2" key="1">
    <citation type="submission" date="2022-01" db="EMBL/GenBank/DDBJ databases">
        <authorList>
            <person name="Wang Y."/>
        </authorList>
    </citation>
    <scope>NUCLEOTIDE SEQUENCE</scope>
    <source>
        <strain evidence="2">WB101</strain>
    </source>
</reference>
<evidence type="ECO:0000256" key="1">
    <source>
        <dbReference type="SAM" id="MobiDB-lite"/>
    </source>
</evidence>
<organism evidence="2 3">
    <name type="scientific">Rhodohalobacter sulfatireducens</name>
    <dbReference type="NCBI Taxonomy" id="2911366"/>
    <lineage>
        <taxon>Bacteria</taxon>
        <taxon>Pseudomonadati</taxon>
        <taxon>Balneolota</taxon>
        <taxon>Balneolia</taxon>
        <taxon>Balneolales</taxon>
        <taxon>Balneolaceae</taxon>
        <taxon>Rhodohalobacter</taxon>
    </lineage>
</organism>
<evidence type="ECO:0000313" key="3">
    <source>
        <dbReference type="Proteomes" id="UP001165366"/>
    </source>
</evidence>
<protein>
    <submittedName>
        <fullName evidence="2">Baseplate J/gp47 family protein</fullName>
    </submittedName>
</protein>
<name>A0ABS9KGF0_9BACT</name>
<keyword evidence="3" id="KW-1185">Reference proteome</keyword>
<gene>
    <name evidence="2" type="ORF">L6773_15285</name>
</gene>
<reference evidence="2" key="2">
    <citation type="submission" date="2024-05" db="EMBL/GenBank/DDBJ databases">
        <title>Rhodohalobacter halophilus gen. nov., sp. nov., a moderately halophilic member of the family Balneolaceae.</title>
        <authorList>
            <person name="Xia J."/>
        </authorList>
    </citation>
    <scope>NUCLEOTIDE SEQUENCE</scope>
    <source>
        <strain evidence="2">WB101</strain>
    </source>
</reference>
<feature type="compositionally biased region" description="Gly residues" evidence="1">
    <location>
        <begin position="566"/>
        <end position="576"/>
    </location>
</feature>
<dbReference type="Proteomes" id="UP001165366">
    <property type="component" value="Unassembled WGS sequence"/>
</dbReference>
<dbReference type="RefSeq" id="WP_237855297.1">
    <property type="nucleotide sequence ID" value="NZ_JAKLWS010000023.1"/>
</dbReference>
<comment type="caution">
    <text evidence="2">The sequence shown here is derived from an EMBL/GenBank/DDBJ whole genome shotgun (WGS) entry which is preliminary data.</text>
</comment>
<sequence length="1030" mass="117388">MSDNCQHKNPLKHQGSSQGDRLLSALLPENVELHGLTEEDWLKFAYDYAQLVNYYPSDDPTSTKGDWQTFFESSDDVSSLINRYGEGDVEPHMALFMSFLKLLSYPQESLNEIPKRHLDFYYNEVLQLEKKPFQPDQVHVLFELAKNAKDELVDIDVLLKAGKDSEGNPRQYKTLNSLVVNQGKVASLKSVFVDKEDEGTEILRYAPMANSKDGIEEELDDGESWMAFGNSKWPRADLGFYICSKLLLMAEGRRFINLKFNLSELPGIQDANYKAFVTTEKEWLSVPVVDIETTNSDFDMILKIEIPSDLDPIVTYDEEVHSEGLPVKEPVLKIMFEKKTTEELTEPVDYNFVKDISIEKMELEVQAELTESLQLQNELGNVDPSKPFMPFGSRPKVGSKLEIVSPEMYNKPISKFDLNMQWLNTPASFSQHYEHYQDAIQKQKALYSDYSEMIASYTYVWLLPQFVIMNGSSGTGGGDEVPPDTMKDDFKVKIESPYNPDPSGDDPYRGQLFSEPPQVEINISENPVKVSNGEIDMILTESFYHDLYSEIYVNAVLKAQNSDSSSGGGNGNGNGNGSEEPSVDLPNEPYTPLLDKLTLTYTAKESVVFGHQEESESSTIMFHRHPFGIKKVDKNEQTLVPTYKNNELYIGLENQSAGSNISLLFQVAEGSENPAHSTFEEGDIDWWELSQNRWQEVKPSDFARNQTNNFLRSGIAELPISKSATKENTLLDTGLYWLRVRLKKEEDAVSRFINVHAQASEAIFYDQENSTDHLDDGLPSKTIGQLVNPRAQIKSVAQPYASFGGKPEESDDSYYRRVSERLRHKERAVSIWDYEHLVLQEFPSLYKVKCLNHTRLDETCLNEMSPGDVTLVLIPKITEGNTEHRLKPKVSQDFKDQVEEYVRQKNSMHASIKAADAIYELVRFEFKIQFHTGLDFNYYQNQTREDLKRLLAPWVFDLDAAIEFGGSFSEYQVVNYLENLEYVDYISDFALFHQPFGGDFTRKTMVEPSNSMAILVPSENNDITQAEKCE</sequence>
<proteinExistence type="predicted"/>